<evidence type="ECO:0000313" key="5">
    <source>
        <dbReference type="Proteomes" id="UP000193067"/>
    </source>
</evidence>
<dbReference type="PANTHER" id="PTHR16301">
    <property type="entry name" value="IMPACT-RELATED"/>
    <property type="match status" value="1"/>
</dbReference>
<dbReference type="GO" id="GO:0006446">
    <property type="term" value="P:regulation of translational initiation"/>
    <property type="evidence" value="ECO:0007669"/>
    <property type="project" value="TreeGrafter"/>
</dbReference>
<accession>A0A1Y2IGS3</accession>
<dbReference type="InterPro" id="IPR023582">
    <property type="entry name" value="Impact"/>
</dbReference>
<comment type="similarity">
    <text evidence="1">Belongs to the IMPACT family.</text>
</comment>
<dbReference type="PANTHER" id="PTHR16301:SF25">
    <property type="entry name" value="PROTEIN IMPACT"/>
    <property type="match status" value="1"/>
</dbReference>
<name>A0A1Y2IGS3_TRAC3</name>
<feature type="region of interest" description="Disordered" evidence="2">
    <location>
        <begin position="186"/>
        <end position="222"/>
    </location>
</feature>
<organism evidence="4 5">
    <name type="scientific">Trametes coccinea (strain BRFM310)</name>
    <name type="common">Pycnoporus coccineus</name>
    <dbReference type="NCBI Taxonomy" id="1353009"/>
    <lineage>
        <taxon>Eukaryota</taxon>
        <taxon>Fungi</taxon>
        <taxon>Dikarya</taxon>
        <taxon>Basidiomycota</taxon>
        <taxon>Agaricomycotina</taxon>
        <taxon>Agaricomycetes</taxon>
        <taxon>Polyporales</taxon>
        <taxon>Polyporaceae</taxon>
        <taxon>Trametes</taxon>
    </lineage>
</organism>
<dbReference type="GO" id="GO:0005840">
    <property type="term" value="C:ribosome"/>
    <property type="evidence" value="ECO:0007669"/>
    <property type="project" value="UniProtKB-KW"/>
</dbReference>
<dbReference type="PROSITE" id="PS00910">
    <property type="entry name" value="UPF0029"/>
    <property type="match status" value="1"/>
</dbReference>
<evidence type="ECO:0000313" key="4">
    <source>
        <dbReference type="EMBL" id="OSD00287.1"/>
    </source>
</evidence>
<dbReference type="Gene3D" id="3.30.230.30">
    <property type="entry name" value="Impact, N-terminal domain"/>
    <property type="match status" value="1"/>
</dbReference>
<dbReference type="InterPro" id="IPR001498">
    <property type="entry name" value="Impact_N"/>
</dbReference>
<sequence>MSNLDSFVKSSRPPPKPLATSQEVRDRGSIFVANVFSATSPDEARKAVHHLKHVAHGHRPATHEIAAWRCMVLKPGKTGLGGPDDFEVVSGYDDDGEKYAGGRVLKVMQAEGVIDAVVVVSRWYGGEMLGPVRFEHIELCAREVCRTFRLKDDMATSIATLASLDDILACLRAELASITAANAEATEANGSAETAGSASAASEGDASRSATPMVRSAKSRPNYTALEESLDVAKAKRLITARENSIKSVKLALQKARARLAEP</sequence>
<keyword evidence="4" id="KW-0689">Ribosomal protein</keyword>
<dbReference type="SUPFAM" id="SSF54211">
    <property type="entry name" value="Ribosomal protein S5 domain 2-like"/>
    <property type="match status" value="1"/>
</dbReference>
<dbReference type="AlphaFoldDB" id="A0A1Y2IGS3"/>
<dbReference type="InterPro" id="IPR020569">
    <property type="entry name" value="UPF0029_Impact_CS"/>
</dbReference>
<reference evidence="4 5" key="1">
    <citation type="journal article" date="2015" name="Biotechnol. Biofuels">
        <title>Enhanced degradation of softwood versus hardwood by the white-rot fungus Pycnoporus coccineus.</title>
        <authorList>
            <person name="Couturier M."/>
            <person name="Navarro D."/>
            <person name="Chevret D."/>
            <person name="Henrissat B."/>
            <person name="Piumi F."/>
            <person name="Ruiz-Duenas F.J."/>
            <person name="Martinez A.T."/>
            <person name="Grigoriev I.V."/>
            <person name="Riley R."/>
            <person name="Lipzen A."/>
            <person name="Berrin J.G."/>
            <person name="Master E.R."/>
            <person name="Rosso M.N."/>
        </authorList>
    </citation>
    <scope>NUCLEOTIDE SEQUENCE [LARGE SCALE GENOMIC DNA]</scope>
    <source>
        <strain evidence="4 5">BRFM310</strain>
    </source>
</reference>
<protein>
    <submittedName>
        <fullName evidence="4">Ribosomal protein S5 domain 2-like protein</fullName>
    </submittedName>
</protein>
<gene>
    <name evidence="4" type="ORF">PYCCODRAFT_1469616</name>
</gene>
<feature type="compositionally biased region" description="Low complexity" evidence="2">
    <location>
        <begin position="186"/>
        <end position="210"/>
    </location>
</feature>
<proteinExistence type="inferred from homology"/>
<dbReference type="EMBL" id="KZ084120">
    <property type="protein sequence ID" value="OSD00287.1"/>
    <property type="molecule type" value="Genomic_DNA"/>
</dbReference>
<dbReference type="GO" id="GO:0005737">
    <property type="term" value="C:cytoplasm"/>
    <property type="evidence" value="ECO:0007669"/>
    <property type="project" value="TreeGrafter"/>
</dbReference>
<evidence type="ECO:0000259" key="3">
    <source>
        <dbReference type="Pfam" id="PF01205"/>
    </source>
</evidence>
<keyword evidence="4" id="KW-0687">Ribonucleoprotein</keyword>
<dbReference type="Pfam" id="PF01205">
    <property type="entry name" value="Impact_N"/>
    <property type="match status" value="1"/>
</dbReference>
<feature type="domain" description="Impact N-terminal" evidence="3">
    <location>
        <begin position="27"/>
        <end position="144"/>
    </location>
</feature>
<dbReference type="Proteomes" id="UP000193067">
    <property type="component" value="Unassembled WGS sequence"/>
</dbReference>
<dbReference type="InterPro" id="IPR020568">
    <property type="entry name" value="Ribosomal_Su5_D2-typ_SF"/>
</dbReference>
<dbReference type="OrthoDB" id="69641at2759"/>
<feature type="region of interest" description="Disordered" evidence="2">
    <location>
        <begin position="1"/>
        <end position="23"/>
    </location>
</feature>
<keyword evidence="5" id="KW-1185">Reference proteome</keyword>
<evidence type="ECO:0000256" key="1">
    <source>
        <dbReference type="ARBA" id="ARBA00007665"/>
    </source>
</evidence>
<dbReference type="InterPro" id="IPR036956">
    <property type="entry name" value="Impact_N_sf"/>
</dbReference>
<dbReference type="STRING" id="1353009.A0A1Y2IGS3"/>
<dbReference type="GO" id="GO:0140469">
    <property type="term" value="P:GCN2-mediated signaling"/>
    <property type="evidence" value="ECO:0007669"/>
    <property type="project" value="TreeGrafter"/>
</dbReference>
<evidence type="ECO:0000256" key="2">
    <source>
        <dbReference type="SAM" id="MobiDB-lite"/>
    </source>
</evidence>